<dbReference type="InterPro" id="IPR007159">
    <property type="entry name" value="SpoVT-AbrB_dom"/>
</dbReference>
<evidence type="ECO:0000259" key="3">
    <source>
        <dbReference type="PROSITE" id="PS51740"/>
    </source>
</evidence>
<keyword evidence="4" id="KW-0614">Plasmid</keyword>
<protein>
    <submittedName>
        <fullName evidence="4">AbrB/MazE/SpoVT family DNA-binding domain-containing protein</fullName>
    </submittedName>
</protein>
<dbReference type="InterPro" id="IPR037914">
    <property type="entry name" value="SpoVT-AbrB_sf"/>
</dbReference>
<dbReference type="EMBL" id="CP114028">
    <property type="protein sequence ID" value="WAP66733.1"/>
    <property type="molecule type" value="Genomic_DNA"/>
</dbReference>
<geneLocation type="plasmid" evidence="4 5">
    <name>unnamed1</name>
</geneLocation>
<reference evidence="4" key="1">
    <citation type="submission" date="2022-12" db="EMBL/GenBank/DDBJ databases">
        <title>Jiella pelagia sp. nov., isolated from phosphonate enriched culture of Northwest Pacific surface seawater.</title>
        <authorList>
            <person name="Shin D.Y."/>
            <person name="Hwang C.Y."/>
        </authorList>
    </citation>
    <scope>NUCLEOTIDE SEQUENCE</scope>
    <source>
        <strain evidence="4">HL-NP1</strain>
        <plasmid evidence="4">unnamed1</plasmid>
    </source>
</reference>
<keyword evidence="1 4" id="KW-0238">DNA-binding</keyword>
<sequence length="105" mass="11856">MSNVHQRTIPITENGRLNIPADMRRALGLDGAGRVVLRLDADGIHITTREHALRRVRELVAPYRQEDVSMVDELIADRRAEAAKEQKETDEWIASQKAGRRSDDG</sequence>
<proteinExistence type="predicted"/>
<dbReference type="GO" id="GO:0003677">
    <property type="term" value="F:DNA binding"/>
    <property type="evidence" value="ECO:0007669"/>
    <property type="project" value="UniProtKB-KW"/>
</dbReference>
<name>A0ABY7BW48_9HYPH</name>
<feature type="domain" description="SpoVT-AbrB" evidence="3">
    <location>
        <begin position="6"/>
        <end position="51"/>
    </location>
</feature>
<accession>A0ABY7BW48</accession>
<organism evidence="4 5">
    <name type="scientific">Jiella pelagia</name>
    <dbReference type="NCBI Taxonomy" id="2986949"/>
    <lineage>
        <taxon>Bacteria</taxon>
        <taxon>Pseudomonadati</taxon>
        <taxon>Pseudomonadota</taxon>
        <taxon>Alphaproteobacteria</taxon>
        <taxon>Hyphomicrobiales</taxon>
        <taxon>Aurantimonadaceae</taxon>
        <taxon>Jiella</taxon>
    </lineage>
</organism>
<dbReference type="RefSeq" id="WP_268879178.1">
    <property type="nucleotide sequence ID" value="NZ_CP114028.1"/>
</dbReference>
<feature type="region of interest" description="Disordered" evidence="2">
    <location>
        <begin position="85"/>
        <end position="105"/>
    </location>
</feature>
<gene>
    <name evidence="4" type="ORF">OH818_00745</name>
</gene>
<dbReference type="SMART" id="SM00966">
    <property type="entry name" value="SpoVT_AbrB"/>
    <property type="match status" value="1"/>
</dbReference>
<dbReference type="PROSITE" id="PS51740">
    <property type="entry name" value="SPOVT_ABRB"/>
    <property type="match status" value="1"/>
</dbReference>
<dbReference type="Proteomes" id="UP001164020">
    <property type="component" value="Plasmid unnamed1"/>
</dbReference>
<evidence type="ECO:0000313" key="5">
    <source>
        <dbReference type="Proteomes" id="UP001164020"/>
    </source>
</evidence>
<evidence type="ECO:0000256" key="2">
    <source>
        <dbReference type="SAM" id="MobiDB-lite"/>
    </source>
</evidence>
<keyword evidence="5" id="KW-1185">Reference proteome</keyword>
<evidence type="ECO:0000313" key="4">
    <source>
        <dbReference type="EMBL" id="WAP66733.1"/>
    </source>
</evidence>
<dbReference type="SUPFAM" id="SSF89447">
    <property type="entry name" value="AbrB/MazE/MraZ-like"/>
    <property type="match status" value="1"/>
</dbReference>
<evidence type="ECO:0000256" key="1">
    <source>
        <dbReference type="PROSITE-ProRule" id="PRU01076"/>
    </source>
</evidence>